<comment type="caution">
    <text evidence="2">The sequence shown here is derived from an EMBL/GenBank/DDBJ whole genome shotgun (WGS) entry which is preliminary data.</text>
</comment>
<gene>
    <name evidence="2" type="ORF">THAOC_26745</name>
</gene>
<sequence length="58" mass="6381">MKLKLFGNKDQEEAAVAADDDDAAAKADLDEAPMDPEEGGRRAQKCGERRPRCAMEMK</sequence>
<evidence type="ECO:0000256" key="1">
    <source>
        <dbReference type="SAM" id="MobiDB-lite"/>
    </source>
</evidence>
<reference evidence="2 3" key="1">
    <citation type="journal article" date="2012" name="Genome Biol.">
        <title>Genome and low-iron response of an oceanic diatom adapted to chronic iron limitation.</title>
        <authorList>
            <person name="Lommer M."/>
            <person name="Specht M."/>
            <person name="Roy A.S."/>
            <person name="Kraemer L."/>
            <person name="Andreson R."/>
            <person name="Gutowska M.A."/>
            <person name="Wolf J."/>
            <person name="Bergner S.V."/>
            <person name="Schilhabel M.B."/>
            <person name="Klostermeier U.C."/>
            <person name="Beiko R.G."/>
            <person name="Rosenstiel P."/>
            <person name="Hippler M."/>
            <person name="Laroche J."/>
        </authorList>
    </citation>
    <scope>NUCLEOTIDE SEQUENCE [LARGE SCALE GENOMIC DNA]</scope>
    <source>
        <strain evidence="2 3">CCMP1005</strain>
    </source>
</reference>
<dbReference type="EMBL" id="AGNL01037109">
    <property type="protein sequence ID" value="EJK53747.1"/>
    <property type="molecule type" value="Genomic_DNA"/>
</dbReference>
<feature type="non-terminal residue" evidence="2">
    <location>
        <position position="58"/>
    </location>
</feature>
<name>K0S4E5_THAOC</name>
<accession>K0S4E5</accession>
<evidence type="ECO:0000313" key="2">
    <source>
        <dbReference type="EMBL" id="EJK53747.1"/>
    </source>
</evidence>
<feature type="region of interest" description="Disordered" evidence="1">
    <location>
        <begin position="1"/>
        <end position="58"/>
    </location>
</feature>
<protein>
    <submittedName>
        <fullName evidence="2">Uncharacterized protein</fullName>
    </submittedName>
</protein>
<dbReference type="Proteomes" id="UP000266841">
    <property type="component" value="Unassembled WGS sequence"/>
</dbReference>
<dbReference type="AlphaFoldDB" id="K0S4E5"/>
<evidence type="ECO:0000313" key="3">
    <source>
        <dbReference type="Proteomes" id="UP000266841"/>
    </source>
</evidence>
<proteinExistence type="predicted"/>
<organism evidence="2 3">
    <name type="scientific">Thalassiosira oceanica</name>
    <name type="common">Marine diatom</name>
    <dbReference type="NCBI Taxonomy" id="159749"/>
    <lineage>
        <taxon>Eukaryota</taxon>
        <taxon>Sar</taxon>
        <taxon>Stramenopiles</taxon>
        <taxon>Ochrophyta</taxon>
        <taxon>Bacillariophyta</taxon>
        <taxon>Coscinodiscophyceae</taxon>
        <taxon>Thalassiosirophycidae</taxon>
        <taxon>Thalassiosirales</taxon>
        <taxon>Thalassiosiraceae</taxon>
        <taxon>Thalassiosira</taxon>
    </lineage>
</organism>
<keyword evidence="3" id="KW-1185">Reference proteome</keyword>
<feature type="compositionally biased region" description="Basic and acidic residues" evidence="1">
    <location>
        <begin position="38"/>
        <end position="58"/>
    </location>
</feature>